<dbReference type="RefSeq" id="WP_231952620.1">
    <property type="nucleotide sequence ID" value="NZ_BDIO01000004.1"/>
</dbReference>
<keyword evidence="2" id="KW-0812">Transmembrane</keyword>
<proteinExistence type="predicted"/>
<evidence type="ECO:0000256" key="2">
    <source>
        <dbReference type="SAM" id="Phobius"/>
    </source>
</evidence>
<sequence>MTSQKTQKGKTGEPTAGEPEEGGPEGDAEARPTEAVDGAEAAESAVGPEDPGGDGAAVRGGSADDATSVEDAGGSGDPEGAPPSFRPVSAGSPVTPAGPESPRSPGSPDSAQGAPDSTDASAGGQRRGLIRRAPKNDEVVTIKVREIFDVVDAREAQAAAERLAAEKAAAQPNWTGQDFVWWNTAAVLTAARAGRRPNPVSPIIDPVRSSFGSGECMLASCDAELLMWRRGDATYNPSRGFFLAGGPVGLALTAAFFSGQAVVNKKRRRAAAADAVEKWRHLANARVTVSTHGIYIGTGEGIMPVGYHEVQEVASTGPGEIVMAASNAKGTARWKLRGQWAELILVLWSVLYMPEHPQVVGRTWLPQGWLDHAAASGYPVDTSTWPRFTPAPPILPLP</sequence>
<feature type="region of interest" description="Disordered" evidence="1">
    <location>
        <begin position="1"/>
        <end position="132"/>
    </location>
</feature>
<feature type="compositionally biased region" description="Acidic residues" evidence="1">
    <location>
        <begin position="18"/>
        <end position="27"/>
    </location>
</feature>
<keyword evidence="2" id="KW-1133">Transmembrane helix</keyword>
<organism evidence="3 4">
    <name type="scientific">Actinomyces denticolens</name>
    <dbReference type="NCBI Taxonomy" id="52767"/>
    <lineage>
        <taxon>Bacteria</taxon>
        <taxon>Bacillati</taxon>
        <taxon>Actinomycetota</taxon>
        <taxon>Actinomycetes</taxon>
        <taxon>Actinomycetales</taxon>
        <taxon>Actinomycetaceae</taxon>
        <taxon>Actinomyces</taxon>
    </lineage>
</organism>
<keyword evidence="4" id="KW-1185">Reference proteome</keyword>
<accession>A0ABY1IFW5</accession>
<dbReference type="Proteomes" id="UP000184390">
    <property type="component" value="Unassembled WGS sequence"/>
</dbReference>
<keyword evidence="2" id="KW-0472">Membrane</keyword>
<evidence type="ECO:0000256" key="1">
    <source>
        <dbReference type="SAM" id="MobiDB-lite"/>
    </source>
</evidence>
<evidence type="ECO:0000313" key="3">
    <source>
        <dbReference type="EMBL" id="SHJ11667.1"/>
    </source>
</evidence>
<reference evidence="3 4" key="1">
    <citation type="submission" date="2016-11" db="EMBL/GenBank/DDBJ databases">
        <authorList>
            <person name="Varghese N."/>
            <person name="Submissions S."/>
        </authorList>
    </citation>
    <scope>NUCLEOTIDE SEQUENCE [LARGE SCALE GENOMIC DNA]</scope>
    <source>
        <strain evidence="3 4">PA</strain>
    </source>
</reference>
<comment type="caution">
    <text evidence="3">The sequence shown here is derived from an EMBL/GenBank/DDBJ whole genome shotgun (WGS) entry which is preliminary data.</text>
</comment>
<feature type="transmembrane region" description="Helical" evidence="2">
    <location>
        <begin position="240"/>
        <end position="259"/>
    </location>
</feature>
<gene>
    <name evidence="3" type="ORF">SAMN05216246_11166</name>
</gene>
<evidence type="ECO:0000313" key="4">
    <source>
        <dbReference type="Proteomes" id="UP000184390"/>
    </source>
</evidence>
<protein>
    <submittedName>
        <fullName evidence="3">Uncharacterized protein</fullName>
    </submittedName>
</protein>
<name>A0ABY1IFW5_9ACTO</name>
<dbReference type="EMBL" id="FQYL01000011">
    <property type="protein sequence ID" value="SHJ11667.1"/>
    <property type="molecule type" value="Genomic_DNA"/>
</dbReference>